<dbReference type="InterPro" id="IPR013094">
    <property type="entry name" value="AB_hydrolase_3"/>
</dbReference>
<reference evidence="3 4" key="1">
    <citation type="submission" date="2019-09" db="EMBL/GenBank/DDBJ databases">
        <title>Nocardioides panacisoli sp. nov., isolated from the soil of a ginseng field.</title>
        <authorList>
            <person name="Cho C."/>
        </authorList>
    </citation>
    <scope>NUCLEOTIDE SEQUENCE [LARGE SCALE GENOMIC DNA]</scope>
    <source>
        <strain evidence="3 4">BN130099</strain>
    </source>
</reference>
<dbReference type="Gene3D" id="3.40.50.1820">
    <property type="entry name" value="alpha/beta hydrolase"/>
    <property type="match status" value="1"/>
</dbReference>
<dbReference type="AlphaFoldDB" id="A0A5B1LMZ3"/>
<proteinExistence type="predicted"/>
<keyword evidence="4" id="KW-1185">Reference proteome</keyword>
<dbReference type="PANTHER" id="PTHR48081:SF8">
    <property type="entry name" value="ALPHA_BETA HYDROLASE FOLD-3 DOMAIN-CONTAINING PROTEIN-RELATED"/>
    <property type="match status" value="1"/>
</dbReference>
<dbReference type="Proteomes" id="UP000325003">
    <property type="component" value="Unassembled WGS sequence"/>
</dbReference>
<dbReference type="PANTHER" id="PTHR48081">
    <property type="entry name" value="AB HYDROLASE SUPERFAMILY PROTEIN C4A8.06C"/>
    <property type="match status" value="1"/>
</dbReference>
<evidence type="ECO:0000256" key="1">
    <source>
        <dbReference type="ARBA" id="ARBA00022801"/>
    </source>
</evidence>
<accession>A0A5B1LMZ3</accession>
<gene>
    <name evidence="3" type="ORF">F0U44_01285</name>
</gene>
<dbReference type="SUPFAM" id="SSF53474">
    <property type="entry name" value="alpha/beta-Hydrolases"/>
    <property type="match status" value="1"/>
</dbReference>
<feature type="domain" description="Alpha/beta hydrolase fold-3" evidence="2">
    <location>
        <begin position="113"/>
        <end position="318"/>
    </location>
</feature>
<dbReference type="InterPro" id="IPR029058">
    <property type="entry name" value="AB_hydrolase_fold"/>
</dbReference>
<sequence length="356" mass="37937">MSTQHFTLGQRLQRLLLVALSRLPAPLQRVLARPPVNSAGDRMAPDVALLMKLSESGADFSDLSAAEARQVTERDLALFGDRIAPCAVEEEVEIRDGLSATRYRSGQSARDLILFFHGGGFALGSRASYTAPARMLAHGTGADVLSVEYRLAPEHPFPAAHDDALAAWHHVATHAADWGIDPRRVVVAGESAGGNIAAVLCQQVRGEDVQPLLQVLIQPVTDVSVHRSSQDEFADSPALTAKQVAWFMGHYLPGGTDVADPRVSPLRAASLEGLPRAIVTLGGFDPLHDDGHAYATALLESGVPTEVIREAGNVHGYLSFTALSPSSKAATERLVAAVRTTLDERSGRTADLTNGR</sequence>
<reference evidence="3 4" key="2">
    <citation type="submission" date="2019-09" db="EMBL/GenBank/DDBJ databases">
        <authorList>
            <person name="Jin C."/>
        </authorList>
    </citation>
    <scope>NUCLEOTIDE SEQUENCE [LARGE SCALE GENOMIC DNA]</scope>
    <source>
        <strain evidence="3 4">BN130099</strain>
    </source>
</reference>
<name>A0A5B1LMZ3_9ACTN</name>
<evidence type="ECO:0000313" key="4">
    <source>
        <dbReference type="Proteomes" id="UP000325003"/>
    </source>
</evidence>
<dbReference type="RefSeq" id="WP_149726459.1">
    <property type="nucleotide sequence ID" value="NZ_VUJV01000001.1"/>
</dbReference>
<comment type="caution">
    <text evidence="3">The sequence shown here is derived from an EMBL/GenBank/DDBJ whole genome shotgun (WGS) entry which is preliminary data.</text>
</comment>
<evidence type="ECO:0000313" key="3">
    <source>
        <dbReference type="EMBL" id="KAA1420999.1"/>
    </source>
</evidence>
<evidence type="ECO:0000259" key="2">
    <source>
        <dbReference type="Pfam" id="PF07859"/>
    </source>
</evidence>
<dbReference type="InterPro" id="IPR050300">
    <property type="entry name" value="GDXG_lipolytic_enzyme"/>
</dbReference>
<dbReference type="GO" id="GO:0016787">
    <property type="term" value="F:hydrolase activity"/>
    <property type="evidence" value="ECO:0007669"/>
    <property type="project" value="UniProtKB-KW"/>
</dbReference>
<dbReference type="EMBL" id="VUJV01000001">
    <property type="protein sequence ID" value="KAA1420999.1"/>
    <property type="molecule type" value="Genomic_DNA"/>
</dbReference>
<protein>
    <submittedName>
        <fullName evidence="3">Alpha/beta hydrolase</fullName>
    </submittedName>
</protein>
<keyword evidence="1 3" id="KW-0378">Hydrolase</keyword>
<organism evidence="3 4">
    <name type="scientific">Nocardioides humilatus</name>
    <dbReference type="NCBI Taxonomy" id="2607660"/>
    <lineage>
        <taxon>Bacteria</taxon>
        <taxon>Bacillati</taxon>
        <taxon>Actinomycetota</taxon>
        <taxon>Actinomycetes</taxon>
        <taxon>Propionibacteriales</taxon>
        <taxon>Nocardioidaceae</taxon>
        <taxon>Nocardioides</taxon>
    </lineage>
</organism>
<dbReference type="Pfam" id="PF07859">
    <property type="entry name" value="Abhydrolase_3"/>
    <property type="match status" value="1"/>
</dbReference>